<evidence type="ECO:0000313" key="1">
    <source>
        <dbReference type="EMBL" id="GAY72482.1"/>
    </source>
</evidence>
<keyword evidence="1" id="KW-0255">Endonuclease</keyword>
<comment type="caution">
    <text evidence="1">The sequence shown here is derived from an EMBL/GenBank/DDBJ whole genome shotgun (WGS) entry which is preliminary data.</text>
</comment>
<keyword evidence="1" id="KW-0378">Hydrolase</keyword>
<name>A0A401FJE7_9LACO</name>
<accession>A0A401FJE7</accession>
<proteinExistence type="predicted"/>
<keyword evidence="1" id="KW-0456">Lyase</keyword>
<evidence type="ECO:0000313" key="2">
    <source>
        <dbReference type="Proteomes" id="UP000286974"/>
    </source>
</evidence>
<protein>
    <submittedName>
        <fullName evidence="1">Endonuclease III</fullName>
        <ecNumber evidence="1">4.2.99.18</ecNumber>
    </submittedName>
</protein>
<organism evidence="1 2">
    <name type="scientific">Lentilactobacillus kosonis</name>
    <dbReference type="NCBI Taxonomy" id="2810561"/>
    <lineage>
        <taxon>Bacteria</taxon>
        <taxon>Bacillati</taxon>
        <taxon>Bacillota</taxon>
        <taxon>Bacilli</taxon>
        <taxon>Lactobacillales</taxon>
        <taxon>Lactobacillaceae</taxon>
        <taxon>Lentilactobacillus</taxon>
    </lineage>
</organism>
<dbReference type="EC" id="4.2.99.18" evidence="1"/>
<dbReference type="EMBL" id="BEXA01000001">
    <property type="protein sequence ID" value="GAY72482.1"/>
    <property type="molecule type" value="Genomic_DNA"/>
</dbReference>
<keyword evidence="1" id="KW-0540">Nuclease</keyword>
<reference evidence="1 2" key="1">
    <citation type="submission" date="2017-11" db="EMBL/GenBank/DDBJ databases">
        <title>Draft Genome Sequence of Lactobacillus curieae NBRC 111893 isolated from Koso, a Japanese sugar-Vegetable Fermented Beverage.</title>
        <authorList>
            <person name="Chiou T.Y."/>
            <person name="Oshima K."/>
            <person name="Suda W."/>
            <person name="Hattori M."/>
            <person name="Takahashi T."/>
        </authorList>
    </citation>
    <scope>NUCLEOTIDE SEQUENCE [LARGE SCALE GENOMIC DNA]</scope>
    <source>
        <strain evidence="1 2">NBRC111893</strain>
    </source>
</reference>
<sequence>MIDLNELYKELSRNLGPSGWWPADSKEEIILGAILVQILIGTTLI</sequence>
<dbReference type="GO" id="GO:0140078">
    <property type="term" value="F:class I DNA-(apurinic or apyrimidinic site) endonuclease activity"/>
    <property type="evidence" value="ECO:0007669"/>
    <property type="project" value="UniProtKB-EC"/>
</dbReference>
<dbReference type="AlphaFoldDB" id="A0A401FJE7"/>
<dbReference type="RefSeq" id="WP_369689683.1">
    <property type="nucleotide sequence ID" value="NZ_BEXA01000001.1"/>
</dbReference>
<dbReference type="Proteomes" id="UP000286974">
    <property type="component" value="Unassembled WGS sequence"/>
</dbReference>
<keyword evidence="2" id="KW-1185">Reference proteome</keyword>
<gene>
    <name evidence="1" type="ORF">NBRC111893_628</name>
</gene>